<dbReference type="KEGG" id="tcz:108759283"/>
<dbReference type="Proteomes" id="UP000078492">
    <property type="component" value="Unassembled WGS sequence"/>
</dbReference>
<proteinExistence type="predicted"/>
<dbReference type="AlphaFoldDB" id="A0A151JB23"/>
<dbReference type="OrthoDB" id="6423099at2759"/>
<dbReference type="Gene3D" id="3.10.10.10">
    <property type="entry name" value="HIV Type 1 Reverse Transcriptase, subunit A, domain 1"/>
    <property type="match status" value="1"/>
</dbReference>
<keyword evidence="2" id="KW-1185">Reference proteome</keyword>
<evidence type="ECO:0008006" key="3">
    <source>
        <dbReference type="Google" id="ProtNLM"/>
    </source>
</evidence>
<accession>A0A151JB23</accession>
<evidence type="ECO:0000313" key="2">
    <source>
        <dbReference type="Proteomes" id="UP000078492"/>
    </source>
</evidence>
<dbReference type="InterPro" id="IPR043502">
    <property type="entry name" value="DNA/RNA_pol_sf"/>
</dbReference>
<dbReference type="GO" id="GO:0071897">
    <property type="term" value="P:DNA biosynthetic process"/>
    <property type="evidence" value="ECO:0007669"/>
    <property type="project" value="UniProtKB-ARBA"/>
</dbReference>
<sequence>MIRGRRSSSSPVLFAANGSTISTYGFIALQPNLGLRRAFPWRFMVADVTTPIIGSDFLAHFHLLPDMKQGQLVDAKTGLKANGTANRKELSSIKSLIGNTPYHQLLARFPKITQAPGRHQQHQPHSTMHFIKTTSGPPEACRPRRLAPDKLKAAKAEFNLLLEEGIIQPSKSPWAAPLHMAPKKENT</sequence>
<reference evidence="1 2" key="1">
    <citation type="submission" date="2015-09" db="EMBL/GenBank/DDBJ databases">
        <title>Trachymyrmex cornetzi WGS genome.</title>
        <authorList>
            <person name="Nygaard S."/>
            <person name="Hu H."/>
            <person name="Boomsma J."/>
            <person name="Zhang G."/>
        </authorList>
    </citation>
    <scope>NUCLEOTIDE SEQUENCE [LARGE SCALE GENOMIC DNA]</scope>
    <source>
        <strain evidence="1">Tcor2-1</strain>
        <tissue evidence="1">Whole body</tissue>
    </source>
</reference>
<dbReference type="STRING" id="471704.A0A151JB23"/>
<dbReference type="SUPFAM" id="SSF56672">
    <property type="entry name" value="DNA/RNA polymerases"/>
    <property type="match status" value="1"/>
</dbReference>
<name>A0A151JB23_9HYME</name>
<gene>
    <name evidence="1" type="ORF">ALC57_05375</name>
</gene>
<protein>
    <recommendedName>
        <fullName evidence="3">Retrovirus-related Pol polyprotein from transposon opus</fullName>
    </recommendedName>
</protein>
<evidence type="ECO:0000313" key="1">
    <source>
        <dbReference type="EMBL" id="KYN22228.1"/>
    </source>
</evidence>
<organism evidence="1 2">
    <name type="scientific">Trachymyrmex cornetzi</name>
    <dbReference type="NCBI Taxonomy" id="471704"/>
    <lineage>
        <taxon>Eukaryota</taxon>
        <taxon>Metazoa</taxon>
        <taxon>Ecdysozoa</taxon>
        <taxon>Arthropoda</taxon>
        <taxon>Hexapoda</taxon>
        <taxon>Insecta</taxon>
        <taxon>Pterygota</taxon>
        <taxon>Neoptera</taxon>
        <taxon>Endopterygota</taxon>
        <taxon>Hymenoptera</taxon>
        <taxon>Apocrita</taxon>
        <taxon>Aculeata</taxon>
        <taxon>Formicoidea</taxon>
        <taxon>Formicidae</taxon>
        <taxon>Myrmicinae</taxon>
        <taxon>Trachymyrmex</taxon>
    </lineage>
</organism>
<dbReference type="EMBL" id="KQ979220">
    <property type="protein sequence ID" value="KYN22228.1"/>
    <property type="molecule type" value="Genomic_DNA"/>
</dbReference>